<feature type="compositionally biased region" description="Low complexity" evidence="3">
    <location>
        <begin position="91"/>
        <end position="107"/>
    </location>
</feature>
<evidence type="ECO:0000313" key="5">
    <source>
        <dbReference type="Proteomes" id="UP000307173"/>
    </source>
</evidence>
<dbReference type="Proteomes" id="UP000307173">
    <property type="component" value="Unassembled WGS sequence"/>
</dbReference>
<keyword evidence="2" id="KW-0539">Nucleus</keyword>
<proteinExistence type="predicted"/>
<sequence length="984" mass="113136">MIGCSRETPTCSNCLKLAEKNPEEHDHLVSACKYFDNDKKKNLKKKGVQLDDLNLVPFQSCLSTKSNRENVSSRSSDDQTSSSQGDPISCSTFSSSSNPQGSQNSTNARLDHPKDEQFNQNQSCDHNTQQLQNDDNEKQSQEVSTNSAKIYKNDVSADFSGKSNIETVNSSDDSTKKTTYGYNIDEFPCEIQNQSFHSSHPSTEASNYDSGMTSASMDNFEGKDFTYALRSNSNSDSVYKSYYYSNSNSDPSTHQKSPQSEDNIHSFYASQFSSQFVQILEALPSKKRSDELLRNFHTSVFPILPILDFKAFLEKYNEFWYCGLFTTDNIEKLYQYNVHYKNVYDNEIPEKIRYFSYWYNKTKQTLNPANLSEFLILLFAIYYTSISTTVYEYLSLKNDGMNDILPYKNEVNRYYNTFKRMNDKGLSNPRVMSLAVLQINVLIQSVINLKSGSSLMNITQIIRICQFYQLNRDPVYYHGLNDTGIVQIRRILWWQILFLDSLVSFFLNLTPSVRPSGFDIGLLLEKEDDGKPDFCSIFENCINRYTLVIDELNTLTNGLNSHLKNEDIIRLKQRIGNLFAFINAARVQMADEYRKMINDGMTRHTEFSILEPSHYLNQSEPTNSKLSIISGLTNLSGSSEETNFQFINIKDQMSPLCLHLYFCCLNIITDKALIMLHKKLLISSYIFSKENNQINSHLNLKLSTLTYTYTNLQNNLLPSLMHYLEGFLILSKRDLAKFNWKLKNYIPIDELFLLMRILATNFRFGATQNTYDELNDLNMKIYLIDQTINSMKLNWHMKLSSVTKLISLASNLWQLMILKYSISLEKAYSVSPEFSFPKPIVQQNEDCLFTEASPPVCSASCADINPTMFNSASSKYFSAHVTSSSMEPRIPIDVGKRPIFQQINIDTTLDDRMNVEEKFIAIARLIEDDLLKEANVGAIIETNEEEEGWYKLGTEDEFETSIDDFHFYKNLKADVVRLFKSTIR</sequence>
<dbReference type="PANTHER" id="PTHR31001">
    <property type="entry name" value="UNCHARACTERIZED TRANSCRIPTIONAL REGULATORY PROTEIN"/>
    <property type="match status" value="1"/>
</dbReference>
<keyword evidence="5" id="KW-1185">Reference proteome</keyword>
<name>A0A4T0X1P6_9ASCO</name>
<gene>
    <name evidence="4" type="ORF">CANINC_002434</name>
</gene>
<reference evidence="4 5" key="1">
    <citation type="journal article" date="2019" name="Front. Genet.">
        <title>Whole-Genome Sequencing of the Opportunistic Yeast Pathogen Candida inconspicua Uncovers Its Hybrid Origin.</title>
        <authorList>
            <person name="Mixao V."/>
            <person name="Hansen A.P."/>
            <person name="Saus E."/>
            <person name="Boekhout T."/>
            <person name="Lass-Florl C."/>
            <person name="Gabaldon T."/>
        </authorList>
    </citation>
    <scope>NUCLEOTIDE SEQUENCE [LARGE SCALE GENOMIC DNA]</scope>
    <source>
        <strain evidence="4 5">CBS 180</strain>
    </source>
</reference>
<feature type="compositionally biased region" description="Low complexity" evidence="3">
    <location>
        <begin position="72"/>
        <end position="84"/>
    </location>
</feature>
<evidence type="ECO:0000313" key="4">
    <source>
        <dbReference type="EMBL" id="TID28561.1"/>
    </source>
</evidence>
<accession>A0A4T0X1P6</accession>
<evidence type="ECO:0008006" key="6">
    <source>
        <dbReference type="Google" id="ProtNLM"/>
    </source>
</evidence>
<evidence type="ECO:0000256" key="2">
    <source>
        <dbReference type="ARBA" id="ARBA00023242"/>
    </source>
</evidence>
<comment type="caution">
    <text evidence="4">The sequence shown here is derived from an EMBL/GenBank/DDBJ whole genome shotgun (WGS) entry which is preliminary data.</text>
</comment>
<evidence type="ECO:0000256" key="3">
    <source>
        <dbReference type="SAM" id="MobiDB-lite"/>
    </source>
</evidence>
<protein>
    <recommendedName>
        <fullName evidence="6">Transcription factor domain-containing protein</fullName>
    </recommendedName>
</protein>
<comment type="subcellular location">
    <subcellularLocation>
        <location evidence="1">Nucleus</location>
    </subcellularLocation>
</comment>
<organism evidence="4 5">
    <name type="scientific">Pichia inconspicua</name>
    <dbReference type="NCBI Taxonomy" id="52247"/>
    <lineage>
        <taxon>Eukaryota</taxon>
        <taxon>Fungi</taxon>
        <taxon>Dikarya</taxon>
        <taxon>Ascomycota</taxon>
        <taxon>Saccharomycotina</taxon>
        <taxon>Pichiomycetes</taxon>
        <taxon>Pichiales</taxon>
        <taxon>Pichiaceae</taxon>
        <taxon>Pichia</taxon>
    </lineage>
</organism>
<feature type="region of interest" description="Disordered" evidence="3">
    <location>
        <begin position="66"/>
        <end position="149"/>
    </location>
</feature>
<dbReference type="GO" id="GO:0005634">
    <property type="term" value="C:nucleus"/>
    <property type="evidence" value="ECO:0007669"/>
    <property type="project" value="UniProtKB-SubCell"/>
</dbReference>
<dbReference type="EMBL" id="SELW01000391">
    <property type="protein sequence ID" value="TID28561.1"/>
    <property type="molecule type" value="Genomic_DNA"/>
</dbReference>
<dbReference type="AlphaFoldDB" id="A0A4T0X1P6"/>
<dbReference type="CDD" id="cd12148">
    <property type="entry name" value="fungal_TF_MHR"/>
    <property type="match status" value="1"/>
</dbReference>
<dbReference type="OrthoDB" id="762982at2759"/>
<feature type="compositionally biased region" description="Polar residues" evidence="3">
    <location>
        <begin position="118"/>
        <end position="133"/>
    </location>
</feature>
<evidence type="ECO:0000256" key="1">
    <source>
        <dbReference type="ARBA" id="ARBA00004123"/>
    </source>
</evidence>
<dbReference type="InterPro" id="IPR050613">
    <property type="entry name" value="Sec_Metabolite_Reg"/>
</dbReference>
<dbReference type="PANTHER" id="PTHR31001:SF88">
    <property type="entry name" value="TRANSCRIPTION FACTOR PDR3"/>
    <property type="match status" value="1"/>
</dbReference>
<dbReference type="STRING" id="52247.A0A4T0X1P6"/>